<sequence>MDVSTNARKQKKYRDNINNILDKKEQKLQSRNDNGTTNVMDFSNDDNYMNISHGENEVNISGDEENLTVDNNDQDIERFFEAIDLDDKMNEEDDDDDSNNDGDNAEEDDNDIETGNETLYQVGNCTIGCLLYGKPPTTDGITELCYGNLVERIKCITRRNLSLILNYPKHAHVLLPNDVINGSVYKQLHTNIKCNQLTLMSHADGMSIVTTKPKKFYVITGTIIEIPPPYREYAKNKLLLGLYLSENEPTASMLFEHLVYELKLLIASDYIFVINNINIQLRFQLFKADLPCRSLCTCIKQHNGYYACSHCLQRGNTLANGSNNVYYPYVTTSPSSPRTHQQYVIASNQAELNNGQLSVEGIFGASPLLSLFSNVQSNVPFDYMHLCCSGITTTQANITYGKNLDTFRL</sequence>
<evidence type="ECO:0000256" key="1">
    <source>
        <dbReference type="SAM" id="MobiDB-lite"/>
    </source>
</evidence>
<name>A0A8S2ELL9_9BILA</name>
<dbReference type="Proteomes" id="UP000682733">
    <property type="component" value="Unassembled WGS sequence"/>
</dbReference>
<accession>A0A8S2ELL9</accession>
<proteinExistence type="predicted"/>
<evidence type="ECO:0000313" key="4">
    <source>
        <dbReference type="Proteomes" id="UP000677228"/>
    </source>
</evidence>
<comment type="caution">
    <text evidence="2">The sequence shown here is derived from an EMBL/GenBank/DDBJ whole genome shotgun (WGS) entry which is preliminary data.</text>
</comment>
<evidence type="ECO:0000313" key="2">
    <source>
        <dbReference type="EMBL" id="CAF1179562.1"/>
    </source>
</evidence>
<evidence type="ECO:0000313" key="3">
    <source>
        <dbReference type="EMBL" id="CAF3990864.1"/>
    </source>
</evidence>
<dbReference type="EMBL" id="CAJOBA010034717">
    <property type="protein sequence ID" value="CAF3990864.1"/>
    <property type="molecule type" value="Genomic_DNA"/>
</dbReference>
<dbReference type="Proteomes" id="UP000677228">
    <property type="component" value="Unassembled WGS sequence"/>
</dbReference>
<feature type="compositionally biased region" description="Acidic residues" evidence="1">
    <location>
        <begin position="89"/>
        <end position="111"/>
    </location>
</feature>
<reference evidence="2" key="1">
    <citation type="submission" date="2021-02" db="EMBL/GenBank/DDBJ databases">
        <authorList>
            <person name="Nowell W R."/>
        </authorList>
    </citation>
    <scope>NUCLEOTIDE SEQUENCE</scope>
</reference>
<feature type="region of interest" description="Disordered" evidence="1">
    <location>
        <begin position="83"/>
        <end position="111"/>
    </location>
</feature>
<organism evidence="2 4">
    <name type="scientific">Didymodactylos carnosus</name>
    <dbReference type="NCBI Taxonomy" id="1234261"/>
    <lineage>
        <taxon>Eukaryota</taxon>
        <taxon>Metazoa</taxon>
        <taxon>Spiralia</taxon>
        <taxon>Gnathifera</taxon>
        <taxon>Rotifera</taxon>
        <taxon>Eurotatoria</taxon>
        <taxon>Bdelloidea</taxon>
        <taxon>Philodinida</taxon>
        <taxon>Philodinidae</taxon>
        <taxon>Didymodactylos</taxon>
    </lineage>
</organism>
<dbReference type="AlphaFoldDB" id="A0A8S2ELL9"/>
<dbReference type="EMBL" id="CAJNOK010013189">
    <property type="protein sequence ID" value="CAF1179562.1"/>
    <property type="molecule type" value="Genomic_DNA"/>
</dbReference>
<protein>
    <submittedName>
        <fullName evidence="2">Uncharacterized protein</fullName>
    </submittedName>
</protein>
<gene>
    <name evidence="2" type="ORF">OVA965_LOCUS22992</name>
    <name evidence="3" type="ORF">TMI583_LOCUS23709</name>
</gene>